<keyword evidence="6" id="KW-0460">Magnesium</keyword>
<keyword evidence="4 6" id="KW-0255">Endonuclease</keyword>
<dbReference type="Gene3D" id="3.30.2170.10">
    <property type="entry name" value="archaeoglobus fulgidus dsm 4304 superfamily"/>
    <property type="match status" value="1"/>
</dbReference>
<evidence type="ECO:0000313" key="7">
    <source>
        <dbReference type="EMBL" id="SIQ04863.1"/>
    </source>
</evidence>
<name>A0A1N6PKS3_9GAMM</name>
<dbReference type="InterPro" id="IPR007581">
    <property type="entry name" value="Endonuclease-V"/>
</dbReference>
<dbReference type="RefSeq" id="WP_076585172.1">
    <property type="nucleotide sequence ID" value="NZ_FTLW01000001.1"/>
</dbReference>
<dbReference type="GO" id="GO:0003727">
    <property type="term" value="F:single-stranded RNA binding"/>
    <property type="evidence" value="ECO:0007669"/>
    <property type="project" value="TreeGrafter"/>
</dbReference>
<accession>A0A1N6PKS3</accession>
<gene>
    <name evidence="6" type="primary">nfi</name>
    <name evidence="7" type="ORF">SAMN05421546_0650</name>
</gene>
<proteinExistence type="inferred from homology"/>
<keyword evidence="6" id="KW-0234">DNA repair</keyword>
<dbReference type="GO" id="GO:0005737">
    <property type="term" value="C:cytoplasm"/>
    <property type="evidence" value="ECO:0007669"/>
    <property type="project" value="UniProtKB-SubCell"/>
</dbReference>
<evidence type="ECO:0000256" key="4">
    <source>
        <dbReference type="ARBA" id="ARBA00022759"/>
    </source>
</evidence>
<evidence type="ECO:0000256" key="5">
    <source>
        <dbReference type="ARBA" id="ARBA00022801"/>
    </source>
</evidence>
<feature type="binding site" evidence="6">
    <location>
        <position position="116"/>
    </location>
    <ligand>
        <name>Mg(2+)</name>
        <dbReference type="ChEBI" id="CHEBI:18420"/>
    </ligand>
</feature>
<dbReference type="EMBL" id="FTLW01000001">
    <property type="protein sequence ID" value="SIQ04863.1"/>
    <property type="molecule type" value="Genomic_DNA"/>
</dbReference>
<dbReference type="HAMAP" id="MF_00801">
    <property type="entry name" value="Endonuclease_5"/>
    <property type="match status" value="1"/>
</dbReference>
<dbReference type="CDD" id="cd06559">
    <property type="entry name" value="Endonuclease_V"/>
    <property type="match status" value="1"/>
</dbReference>
<dbReference type="OrthoDB" id="9790916at2"/>
<keyword evidence="2 6" id="KW-0963">Cytoplasm</keyword>
<keyword evidence="6" id="KW-0227">DNA damage</keyword>
<dbReference type="AlphaFoldDB" id="A0A1N6PKS3"/>
<dbReference type="STRING" id="1604334.SAMN05421546_0650"/>
<dbReference type="PANTHER" id="PTHR28511">
    <property type="entry name" value="ENDONUCLEASE V"/>
    <property type="match status" value="1"/>
</dbReference>
<keyword evidence="8" id="KW-1185">Reference proteome</keyword>
<feature type="site" description="Interaction with target DNA" evidence="6">
    <location>
        <position position="86"/>
    </location>
</feature>
<comment type="subcellular location">
    <subcellularLocation>
        <location evidence="1 6">Cytoplasm</location>
    </subcellularLocation>
</comment>
<comment type="function">
    <text evidence="6">DNA repair enzyme involved in the repair of deaminated bases. Selectively cleaves double-stranded DNA at the second phosphodiester bond 3' to a deoxyinosine leaving behind the intact lesion on the nicked DNA.</text>
</comment>
<keyword evidence="5 6" id="KW-0378">Hydrolase</keyword>
<dbReference type="GO" id="GO:0043737">
    <property type="term" value="F:deoxyribonuclease V activity"/>
    <property type="evidence" value="ECO:0007669"/>
    <property type="project" value="UniProtKB-UniRule"/>
</dbReference>
<organism evidence="7 8">
    <name type="scientific">Solilutibacter tolerans</name>
    <dbReference type="NCBI Taxonomy" id="1604334"/>
    <lineage>
        <taxon>Bacteria</taxon>
        <taxon>Pseudomonadati</taxon>
        <taxon>Pseudomonadota</taxon>
        <taxon>Gammaproteobacteria</taxon>
        <taxon>Lysobacterales</taxon>
        <taxon>Lysobacteraceae</taxon>
        <taxon>Solilutibacter</taxon>
    </lineage>
</organism>
<evidence type="ECO:0000256" key="3">
    <source>
        <dbReference type="ARBA" id="ARBA00022722"/>
    </source>
</evidence>
<protein>
    <recommendedName>
        <fullName evidence="6">Endonuclease V</fullName>
        <ecNumber evidence="6">3.1.21.7</ecNumber>
    </recommendedName>
    <alternativeName>
        <fullName evidence="6">Deoxyinosine 3'endonuclease</fullName>
    </alternativeName>
    <alternativeName>
        <fullName evidence="6">Deoxyribonuclease V</fullName>
        <shortName evidence="6">DNase V</shortName>
    </alternativeName>
</protein>
<feature type="binding site" evidence="6">
    <location>
        <position position="48"/>
    </location>
    <ligand>
        <name>Mg(2+)</name>
        <dbReference type="ChEBI" id="CHEBI:18420"/>
    </ligand>
</feature>
<keyword evidence="6" id="KW-0479">Metal-binding</keyword>
<dbReference type="Proteomes" id="UP000241788">
    <property type="component" value="Unassembled WGS sequence"/>
</dbReference>
<dbReference type="NCBIfam" id="NF008629">
    <property type="entry name" value="PRK11617.1"/>
    <property type="match status" value="1"/>
</dbReference>
<dbReference type="GO" id="GO:0016891">
    <property type="term" value="F:RNA endonuclease activity producing 5'-phosphomonoesters, hydrolytic mechanism"/>
    <property type="evidence" value="ECO:0007669"/>
    <property type="project" value="TreeGrafter"/>
</dbReference>
<reference evidence="8" key="1">
    <citation type="submission" date="2017-01" db="EMBL/GenBank/DDBJ databases">
        <authorList>
            <person name="Varghese N."/>
            <person name="Submissions S."/>
        </authorList>
    </citation>
    <scope>NUCLEOTIDE SEQUENCE [LARGE SCALE GENOMIC DNA]</scope>
    <source>
        <strain evidence="8">UM1</strain>
    </source>
</reference>
<comment type="cofactor">
    <cofactor evidence="6">
        <name>Mg(2+)</name>
        <dbReference type="ChEBI" id="CHEBI:18420"/>
    </cofactor>
</comment>
<evidence type="ECO:0000256" key="2">
    <source>
        <dbReference type="ARBA" id="ARBA00022490"/>
    </source>
</evidence>
<comment type="similarity">
    <text evidence="6">Belongs to the endonuclease V family.</text>
</comment>
<dbReference type="Pfam" id="PF04493">
    <property type="entry name" value="Endonuclease_5"/>
    <property type="match status" value="1"/>
</dbReference>
<dbReference type="PANTHER" id="PTHR28511:SF1">
    <property type="entry name" value="ENDONUCLEASE V"/>
    <property type="match status" value="1"/>
</dbReference>
<evidence type="ECO:0000256" key="1">
    <source>
        <dbReference type="ARBA" id="ARBA00004496"/>
    </source>
</evidence>
<keyword evidence="3 6" id="KW-0540">Nuclease</keyword>
<evidence type="ECO:0000313" key="8">
    <source>
        <dbReference type="Proteomes" id="UP000241788"/>
    </source>
</evidence>
<comment type="catalytic activity">
    <reaction evidence="6">
        <text>Endonucleolytic cleavage at apurinic or apyrimidinic sites to products with a 5'-phosphate.</text>
        <dbReference type="EC" id="3.1.21.7"/>
    </reaction>
</comment>
<sequence>MSESPSPVTAPVWTGDVKAARALQVSLAKQVMLRDAYPKRLATVAGLDVGFEDSGATTRAAAVLLDAKSLQPLAMNIARMPTTMPYIPGLLSFRELPTLLEALNGLPTSPDLVLLDGHGIAHPRRLGIAAHFGVVTGLPAVGVAKKKLVGDFAALHDMRGAFTPLRVPIPGRDPGEQIGWALRSKPGCLPLFVSPGHKVSMASCAELVMSFVTHYRLPEPTRLADRLASRRGDIDIDYSRTLPLADG</sequence>
<evidence type="ECO:0000256" key="6">
    <source>
        <dbReference type="HAMAP-Rule" id="MF_00801"/>
    </source>
</evidence>
<dbReference type="GO" id="GO:0006281">
    <property type="term" value="P:DNA repair"/>
    <property type="evidence" value="ECO:0007669"/>
    <property type="project" value="UniProtKB-UniRule"/>
</dbReference>
<dbReference type="EC" id="3.1.21.7" evidence="6"/>
<dbReference type="GO" id="GO:0000287">
    <property type="term" value="F:magnesium ion binding"/>
    <property type="evidence" value="ECO:0007669"/>
    <property type="project" value="UniProtKB-UniRule"/>
</dbReference>